<dbReference type="EMBL" id="CAUOFW020003329">
    <property type="protein sequence ID" value="CAK9159271.1"/>
    <property type="molecule type" value="Genomic_DNA"/>
</dbReference>
<feature type="region of interest" description="Disordered" evidence="1">
    <location>
        <begin position="157"/>
        <end position="180"/>
    </location>
</feature>
<reference evidence="2 4" key="1">
    <citation type="submission" date="2024-02" db="EMBL/GenBank/DDBJ databases">
        <authorList>
            <person name="Vignale AGUSTIN F."/>
            <person name="Sosa J E."/>
            <person name="Modenutti C."/>
        </authorList>
    </citation>
    <scope>NUCLEOTIDE SEQUENCE [LARGE SCALE GENOMIC DNA]</scope>
</reference>
<dbReference type="Proteomes" id="UP001642360">
    <property type="component" value="Unassembled WGS sequence"/>
</dbReference>
<dbReference type="PANTHER" id="PTHR31513:SF1">
    <property type="entry name" value="EPHRIN TYPE-B RECEPTOR"/>
    <property type="match status" value="1"/>
</dbReference>
<dbReference type="EMBL" id="CAUOFW020003247">
    <property type="protein sequence ID" value="CAK9158809.1"/>
    <property type="molecule type" value="Genomic_DNA"/>
</dbReference>
<dbReference type="AlphaFoldDB" id="A0ABC8SNR8"/>
<organism evidence="2 4">
    <name type="scientific">Ilex paraguariensis</name>
    <name type="common">yerba mate</name>
    <dbReference type="NCBI Taxonomy" id="185542"/>
    <lineage>
        <taxon>Eukaryota</taxon>
        <taxon>Viridiplantae</taxon>
        <taxon>Streptophyta</taxon>
        <taxon>Embryophyta</taxon>
        <taxon>Tracheophyta</taxon>
        <taxon>Spermatophyta</taxon>
        <taxon>Magnoliopsida</taxon>
        <taxon>eudicotyledons</taxon>
        <taxon>Gunneridae</taxon>
        <taxon>Pentapetalae</taxon>
        <taxon>asterids</taxon>
        <taxon>campanulids</taxon>
        <taxon>Aquifoliales</taxon>
        <taxon>Aquifoliaceae</taxon>
        <taxon>Ilex</taxon>
    </lineage>
</organism>
<keyword evidence="4" id="KW-1185">Reference proteome</keyword>
<protein>
    <submittedName>
        <fullName evidence="2">Uncharacterized protein</fullName>
    </submittedName>
</protein>
<evidence type="ECO:0000256" key="1">
    <source>
        <dbReference type="SAM" id="MobiDB-lite"/>
    </source>
</evidence>
<evidence type="ECO:0000313" key="4">
    <source>
        <dbReference type="Proteomes" id="UP001642360"/>
    </source>
</evidence>
<dbReference type="PANTHER" id="PTHR31513">
    <property type="entry name" value="EPHRIN TYPE-B RECEPTOR"/>
    <property type="match status" value="1"/>
</dbReference>
<evidence type="ECO:0000313" key="2">
    <source>
        <dbReference type="EMBL" id="CAK9158809.1"/>
    </source>
</evidence>
<gene>
    <name evidence="2" type="ORF">ILEXP_LOCUS27475</name>
    <name evidence="3" type="ORF">ILEXP_LOCUS27966</name>
</gene>
<name>A0ABC8SNR8_9AQUA</name>
<sequence length="333" mass="34659">MASLFLSFLHFTLILILFSYPSFFLYPAFTVSASYDEYSTTHFDFSLFHQDYSPPAPPPPPPRHSPSLSCKDDLGGIGSIDTTCEIVSNLNLTRNVYIEGKGDFYILPNININCSFSGCEFAINITGSFSLGENASILAGTFELVASNASFGNGSTVNTTGLAGSPPPETSGTPQGVEGGGGGYGGRGASCLLDKKKLPEDVWGGDAYSWSTLQRPWSYGSKGGTTSKEVDYGGGGGGRIMLVVDRFLDVNGSLLVDGGDGGTKGGGGSGGSIFIKAYKMTGIGWISACGGSGFAGGGGGRVSVDVFSLHDDPNIFVHGRTGYVLCCCFKFGL</sequence>
<evidence type="ECO:0000313" key="3">
    <source>
        <dbReference type="EMBL" id="CAK9159271.1"/>
    </source>
</evidence>
<accession>A0ABC8SNR8</accession>
<comment type="caution">
    <text evidence="2">The sequence shown here is derived from an EMBL/GenBank/DDBJ whole genome shotgun (WGS) entry which is preliminary data.</text>
</comment>
<proteinExistence type="predicted"/>